<comment type="caution">
    <text evidence="2">The sequence shown here is derived from an EMBL/GenBank/DDBJ whole genome shotgun (WGS) entry which is preliminary data.</text>
</comment>
<evidence type="ECO:0000313" key="3">
    <source>
        <dbReference type="Proteomes" id="UP000299102"/>
    </source>
</evidence>
<dbReference type="EMBL" id="BGZK01002188">
    <property type="protein sequence ID" value="GBP91620.1"/>
    <property type="molecule type" value="Genomic_DNA"/>
</dbReference>
<reference evidence="2 3" key="1">
    <citation type="journal article" date="2019" name="Commun. Biol.">
        <title>The bagworm genome reveals a unique fibroin gene that provides high tensile strength.</title>
        <authorList>
            <person name="Kono N."/>
            <person name="Nakamura H."/>
            <person name="Ohtoshi R."/>
            <person name="Tomita M."/>
            <person name="Numata K."/>
            <person name="Arakawa K."/>
        </authorList>
    </citation>
    <scope>NUCLEOTIDE SEQUENCE [LARGE SCALE GENOMIC DNA]</scope>
</reference>
<evidence type="ECO:0000313" key="1">
    <source>
        <dbReference type="EMBL" id="GBP48866.1"/>
    </source>
</evidence>
<dbReference type="Proteomes" id="UP000299102">
    <property type="component" value="Unassembled WGS sequence"/>
</dbReference>
<organism evidence="2 3">
    <name type="scientific">Eumeta variegata</name>
    <name type="common">Bagworm moth</name>
    <name type="synonym">Eumeta japonica</name>
    <dbReference type="NCBI Taxonomy" id="151549"/>
    <lineage>
        <taxon>Eukaryota</taxon>
        <taxon>Metazoa</taxon>
        <taxon>Ecdysozoa</taxon>
        <taxon>Arthropoda</taxon>
        <taxon>Hexapoda</taxon>
        <taxon>Insecta</taxon>
        <taxon>Pterygota</taxon>
        <taxon>Neoptera</taxon>
        <taxon>Endopterygota</taxon>
        <taxon>Lepidoptera</taxon>
        <taxon>Glossata</taxon>
        <taxon>Ditrysia</taxon>
        <taxon>Tineoidea</taxon>
        <taxon>Psychidae</taxon>
        <taxon>Oiketicinae</taxon>
        <taxon>Eumeta</taxon>
    </lineage>
</organism>
<name>A0A4C1ZUE6_EUMVA</name>
<dbReference type="EMBL" id="BGZK01000532">
    <property type="protein sequence ID" value="GBP48866.1"/>
    <property type="molecule type" value="Genomic_DNA"/>
</dbReference>
<dbReference type="AlphaFoldDB" id="A0A4C1ZUE6"/>
<gene>
    <name evidence="2" type="ORF">EVAR_98037_1</name>
    <name evidence="1" type="ORF">EVAR_98050_1</name>
</gene>
<keyword evidence="3" id="KW-1185">Reference proteome</keyword>
<sequence length="102" mass="11468">MPKGEPRLVSRSVLESRAGQGKELACDTEIDIEDRTVIAIKNDRKSADIEDEGIYSISTEAKPGARLNRAGNERYDVSDDVESYKDEKTQPCPILWTNKLNR</sequence>
<accession>A0A4C1ZUE6</accession>
<evidence type="ECO:0000313" key="2">
    <source>
        <dbReference type="EMBL" id="GBP91620.1"/>
    </source>
</evidence>
<protein>
    <submittedName>
        <fullName evidence="2">Uncharacterized protein</fullName>
    </submittedName>
</protein>
<proteinExistence type="predicted"/>